<organism evidence="1 2">
    <name type="scientific">Pistacia integerrima</name>
    <dbReference type="NCBI Taxonomy" id="434235"/>
    <lineage>
        <taxon>Eukaryota</taxon>
        <taxon>Viridiplantae</taxon>
        <taxon>Streptophyta</taxon>
        <taxon>Embryophyta</taxon>
        <taxon>Tracheophyta</taxon>
        <taxon>Spermatophyta</taxon>
        <taxon>Magnoliopsida</taxon>
        <taxon>eudicotyledons</taxon>
        <taxon>Gunneridae</taxon>
        <taxon>Pentapetalae</taxon>
        <taxon>rosids</taxon>
        <taxon>malvids</taxon>
        <taxon>Sapindales</taxon>
        <taxon>Anacardiaceae</taxon>
        <taxon>Pistacia</taxon>
    </lineage>
</organism>
<protein>
    <submittedName>
        <fullName evidence="1">Uncharacterized protein</fullName>
    </submittedName>
</protein>
<accession>A0ACC0X111</accession>
<gene>
    <name evidence="1" type="ORF">Pint_29769</name>
</gene>
<comment type="caution">
    <text evidence="1">The sequence shown here is derived from an EMBL/GenBank/DDBJ whole genome shotgun (WGS) entry which is preliminary data.</text>
</comment>
<keyword evidence="2" id="KW-1185">Reference proteome</keyword>
<sequence length="261" mass="30372">MTYLSVEEVAQTSVLSKRWNQLRISFPIFDFDKSDFDPYYFVGKGFALHKFLNFVDTSLVQFSKFDLSMLKFRLFISILHVKESAPYIDKWVELATEKEVKEFDLKFLVDADYSVPNTIYTLPQTIFSARSLTTLRLVGYGAEAFCECPLLEELFLWHCWGLKRFCVSKALKLKILTIKSYEFESVEIVVPDLQELALEFDPYNSPRAIDIIGGSKLKKLKLVGTDLKEQDFHHFISKFPLLEDLTFINCYLLERITISCN</sequence>
<proteinExistence type="predicted"/>
<evidence type="ECO:0000313" key="2">
    <source>
        <dbReference type="Proteomes" id="UP001163603"/>
    </source>
</evidence>
<reference evidence="2" key="1">
    <citation type="journal article" date="2023" name="G3 (Bethesda)">
        <title>Genome assembly and association tests identify interacting loci associated with vigor, precocity, and sex in interspecific pistachio rootstocks.</title>
        <authorList>
            <person name="Palmer W."/>
            <person name="Jacygrad E."/>
            <person name="Sagayaradj S."/>
            <person name="Cavanaugh K."/>
            <person name="Han R."/>
            <person name="Bertier L."/>
            <person name="Beede B."/>
            <person name="Kafkas S."/>
            <person name="Golino D."/>
            <person name="Preece J."/>
            <person name="Michelmore R."/>
        </authorList>
    </citation>
    <scope>NUCLEOTIDE SEQUENCE [LARGE SCALE GENOMIC DNA]</scope>
</reference>
<dbReference type="Proteomes" id="UP001163603">
    <property type="component" value="Chromosome 15"/>
</dbReference>
<dbReference type="EMBL" id="CM047750">
    <property type="protein sequence ID" value="KAJ0007625.1"/>
    <property type="molecule type" value="Genomic_DNA"/>
</dbReference>
<name>A0ACC0X111_9ROSI</name>
<evidence type="ECO:0000313" key="1">
    <source>
        <dbReference type="EMBL" id="KAJ0007625.1"/>
    </source>
</evidence>